<keyword evidence="2" id="KW-1185">Reference proteome</keyword>
<proteinExistence type="predicted"/>
<gene>
    <name evidence="1" type="ORF">OIU79_025782</name>
</gene>
<protein>
    <submittedName>
        <fullName evidence="1">Uncharacterized protein</fullName>
    </submittedName>
</protein>
<reference evidence="1" key="1">
    <citation type="submission" date="2022-11" db="EMBL/GenBank/DDBJ databases">
        <authorList>
            <person name="Hyden B.L."/>
            <person name="Feng K."/>
            <person name="Yates T."/>
            <person name="Jawdy S."/>
            <person name="Smart L.B."/>
            <person name="Muchero W."/>
        </authorList>
    </citation>
    <scope>NUCLEOTIDE SEQUENCE</scope>
    <source>
        <tissue evidence="1">Shoot tip</tissue>
    </source>
</reference>
<sequence>MINPVRPHLEWTQWAPPLPLLVSLSWTGGADEPLKFGLLPYNVWVKLERELGM</sequence>
<organism evidence="1 2">
    <name type="scientific">Salix purpurea</name>
    <name type="common">Purple osier willow</name>
    <dbReference type="NCBI Taxonomy" id="77065"/>
    <lineage>
        <taxon>Eukaryota</taxon>
        <taxon>Viridiplantae</taxon>
        <taxon>Streptophyta</taxon>
        <taxon>Embryophyta</taxon>
        <taxon>Tracheophyta</taxon>
        <taxon>Spermatophyta</taxon>
        <taxon>Magnoliopsida</taxon>
        <taxon>eudicotyledons</taxon>
        <taxon>Gunneridae</taxon>
        <taxon>Pentapetalae</taxon>
        <taxon>rosids</taxon>
        <taxon>fabids</taxon>
        <taxon>Malpighiales</taxon>
        <taxon>Salicaceae</taxon>
        <taxon>Saliceae</taxon>
        <taxon>Salix</taxon>
    </lineage>
</organism>
<reference evidence="1" key="2">
    <citation type="journal article" date="2023" name="Int. J. Mol. Sci.">
        <title>De Novo Assembly and Annotation of 11 Diverse Shrub Willow (Salix) Genomes Reveals Novel Gene Organization in Sex-Linked Regions.</title>
        <authorList>
            <person name="Hyden B."/>
            <person name="Feng K."/>
            <person name="Yates T.B."/>
            <person name="Jawdy S."/>
            <person name="Cereghino C."/>
            <person name="Smart L.B."/>
            <person name="Muchero W."/>
        </authorList>
    </citation>
    <scope>NUCLEOTIDE SEQUENCE</scope>
    <source>
        <tissue evidence="1">Shoot tip</tissue>
    </source>
</reference>
<comment type="caution">
    <text evidence="1">The sequence shown here is derived from an EMBL/GenBank/DDBJ whole genome shotgun (WGS) entry which is preliminary data.</text>
</comment>
<dbReference type="AlphaFoldDB" id="A0A9Q1A7D5"/>
<dbReference type="Proteomes" id="UP001151532">
    <property type="component" value="Chromosome 15Z"/>
</dbReference>
<dbReference type="EMBL" id="JAPFFK010000006">
    <property type="protein sequence ID" value="KAJ6761008.1"/>
    <property type="molecule type" value="Genomic_DNA"/>
</dbReference>
<name>A0A9Q1A7D5_SALPP</name>
<evidence type="ECO:0000313" key="1">
    <source>
        <dbReference type="EMBL" id="KAJ6761008.1"/>
    </source>
</evidence>
<evidence type="ECO:0000313" key="2">
    <source>
        <dbReference type="Proteomes" id="UP001151532"/>
    </source>
</evidence>
<accession>A0A9Q1A7D5</accession>